<dbReference type="RefSeq" id="YP_009541929.1">
    <property type="nucleotide sequence ID" value="NC_039978.1"/>
</dbReference>
<geneLocation type="plastid" evidence="3"/>
<accession>A0A3G3MH16</accession>
<keyword evidence="3" id="KW-0687">Ribonucleoprotein</keyword>
<dbReference type="PANTHER" id="PTHR21011:SF1">
    <property type="entry name" value="SMALL RIBOSOMAL SUBUNIT PROTEIN BS6M"/>
    <property type="match status" value="1"/>
</dbReference>
<proteinExistence type="inferred from homology"/>
<comment type="similarity">
    <text evidence="1">Belongs to the bacterial ribosomal protein bS6 family.</text>
</comment>
<dbReference type="SUPFAM" id="SSF54995">
    <property type="entry name" value="Ribosomal protein S6"/>
    <property type="match status" value="1"/>
</dbReference>
<protein>
    <recommendedName>
        <fullName evidence="2">30S ribosomal protein S6, chloroplastic</fullName>
    </recommendedName>
</protein>
<dbReference type="InterPro" id="IPR000529">
    <property type="entry name" value="Ribosomal_bS6"/>
</dbReference>
<dbReference type="Pfam" id="PF01250">
    <property type="entry name" value="Ribosomal_S6"/>
    <property type="match status" value="1"/>
</dbReference>
<evidence type="ECO:0000313" key="3">
    <source>
        <dbReference type="EMBL" id="AYR06138.1"/>
    </source>
</evidence>
<dbReference type="NCBIfam" id="TIGR00166">
    <property type="entry name" value="S6"/>
    <property type="match status" value="1"/>
</dbReference>
<reference evidence="3" key="1">
    <citation type="journal article" date="2018" name="Genome Biol. Evol.">
        <title>Mitochondrial and Plastid Genomes from Coralline Red Algae Provide Insights into the Incongruent Evolutionary Histories of Organelles.</title>
        <authorList>
            <person name="Lee J."/>
            <person name="Song H.J."/>
            <person name="In Park S."/>
            <person name="Lee Y.M."/>
            <person name="Jeong S.Y."/>
            <person name="Oh Cho T."/>
            <person name="Kim J.H."/>
            <person name="Choi H.G."/>
            <person name="Choi C.G."/>
            <person name="Nelson W.A."/>
            <person name="Fredericq S."/>
            <person name="Bhattacharya D."/>
            <person name="Su Yoon H."/>
        </authorList>
    </citation>
    <scope>NUCLEOTIDE SEQUENCE</scope>
</reference>
<dbReference type="GO" id="GO:0070181">
    <property type="term" value="F:small ribosomal subunit rRNA binding"/>
    <property type="evidence" value="ECO:0007669"/>
    <property type="project" value="TreeGrafter"/>
</dbReference>
<dbReference type="GO" id="GO:0006412">
    <property type="term" value="P:translation"/>
    <property type="evidence" value="ECO:0007669"/>
    <property type="project" value="InterPro"/>
</dbReference>
<dbReference type="GO" id="GO:0005737">
    <property type="term" value="C:cytoplasm"/>
    <property type="evidence" value="ECO:0007669"/>
    <property type="project" value="UniProtKB-ARBA"/>
</dbReference>
<dbReference type="InterPro" id="IPR020814">
    <property type="entry name" value="Ribosomal_S6_plastid/chlpt"/>
</dbReference>
<dbReference type="PANTHER" id="PTHR21011">
    <property type="entry name" value="MITOCHONDRIAL 28S RIBOSOMAL PROTEIN S6"/>
    <property type="match status" value="1"/>
</dbReference>
<dbReference type="AlphaFoldDB" id="A0A3G3MH16"/>
<sequence>MILNKYELVYILRPDVTESQNLSLINYYKRMLKKHGAQNILIQYKGRRHLSYNIEHYYDGIYVQVDYEGNGLLVETIEKLMRFDEYILRYLTTKKITIFML</sequence>
<keyword evidence="3" id="KW-0934">Plastid</keyword>
<evidence type="ECO:0000256" key="2">
    <source>
        <dbReference type="ARBA" id="ARBA00035537"/>
    </source>
</evidence>
<dbReference type="GO" id="GO:0005840">
    <property type="term" value="C:ribosome"/>
    <property type="evidence" value="ECO:0007669"/>
    <property type="project" value="UniProtKB-KW"/>
</dbReference>
<name>A0A3G3MH16_9FLOR</name>
<dbReference type="Gene3D" id="3.30.70.60">
    <property type="match status" value="1"/>
</dbReference>
<dbReference type="GeneID" id="38463704"/>
<dbReference type="InterPro" id="IPR014717">
    <property type="entry name" value="Transl_elong_EF1B/ribsomal_bS6"/>
</dbReference>
<organism evidence="3">
    <name type="scientific">Neogoniolithon spectabile</name>
    <dbReference type="NCBI Taxonomy" id="231755"/>
    <lineage>
        <taxon>Eukaryota</taxon>
        <taxon>Rhodophyta</taxon>
        <taxon>Florideophyceae</taxon>
        <taxon>Corallinophycidae</taxon>
        <taxon>Corallinales</taxon>
        <taxon>Spongitidaceae</taxon>
        <taxon>Neogoniolithoideae</taxon>
        <taxon>Neogoniolithon</taxon>
    </lineage>
</organism>
<dbReference type="EMBL" id="MH281628">
    <property type="protein sequence ID" value="AYR06138.1"/>
    <property type="molecule type" value="Genomic_DNA"/>
</dbReference>
<dbReference type="InterPro" id="IPR035980">
    <property type="entry name" value="Ribosomal_bS6_sf"/>
</dbReference>
<evidence type="ECO:0000256" key="1">
    <source>
        <dbReference type="ARBA" id="ARBA00009512"/>
    </source>
</evidence>
<dbReference type="HAMAP" id="MF_00360">
    <property type="entry name" value="Ribosomal_bS6"/>
    <property type="match status" value="1"/>
</dbReference>
<gene>
    <name evidence="3" type="primary">rps6</name>
</gene>
<keyword evidence="3" id="KW-0689">Ribosomal protein</keyword>
<dbReference type="GO" id="GO:0003735">
    <property type="term" value="F:structural constituent of ribosome"/>
    <property type="evidence" value="ECO:0007669"/>
    <property type="project" value="InterPro"/>
</dbReference>